<dbReference type="PANTHER" id="PTHR11092">
    <property type="entry name" value="SUGAR NUCLEOTIDE EPIMERASE RELATED"/>
    <property type="match status" value="1"/>
</dbReference>
<reference evidence="4 5" key="1">
    <citation type="submission" date="2021-12" db="EMBL/GenBank/DDBJ databases">
        <title>Mucilaginibacter roseus genome.</title>
        <authorList>
            <person name="Ferreira J.R."/>
            <person name="Newman J.D."/>
        </authorList>
    </citation>
    <scope>NUCLEOTIDE SEQUENCE [LARGE SCALE GENOMIC DNA]</scope>
    <source>
        <strain evidence="4 5">LMG 28454</strain>
    </source>
</reference>
<protein>
    <submittedName>
        <fullName evidence="4">TIGR01777 family oxidoreductase</fullName>
    </submittedName>
</protein>
<accession>A0ABS8U5L5</accession>
<gene>
    <name evidence="4" type="ORF">LT679_17490</name>
</gene>
<dbReference type="InterPro" id="IPR036291">
    <property type="entry name" value="NAD(P)-bd_dom_sf"/>
</dbReference>
<feature type="domain" description="NAD-dependent epimerase/dehydratase" evidence="2">
    <location>
        <begin position="6"/>
        <end position="225"/>
    </location>
</feature>
<dbReference type="PANTHER" id="PTHR11092:SF0">
    <property type="entry name" value="EPIMERASE FAMILY PROTEIN SDR39U1"/>
    <property type="match status" value="1"/>
</dbReference>
<keyword evidence="5" id="KW-1185">Reference proteome</keyword>
<comment type="caution">
    <text evidence="4">The sequence shown here is derived from an EMBL/GenBank/DDBJ whole genome shotgun (WGS) entry which is preliminary data.</text>
</comment>
<sequence length="302" mass="33301">MISKKILITGGSGGLGRQLTDLLLTKGYTVAHLSRGEGKDKRVKTYHWDVNKGIIDETSIDGVNTIIHLAGAGIADERWTDERKKVIIESRTKSIALVYDLLKRKSNKVRFVISASGIGYYSDRGDELLTEEHPPANDFLGQCCVLWEQAVDKGEELGLRIAKFRTGVVLDKHAGALPKLSAPVKFGFGAPWGSGRQWMPWIHWQDVAGMYLFAIEQELNGVYNMAAPNPVTNAQLTKAVARHLKKPLWLPNVPAFALKLALGEMSTLVLGSTKASADKIEQAGFHFKFDSIDKALTDIYGR</sequence>
<dbReference type="Pfam" id="PF08338">
    <property type="entry name" value="DUF1731"/>
    <property type="match status" value="1"/>
</dbReference>
<dbReference type="Proteomes" id="UP001199919">
    <property type="component" value="Unassembled WGS sequence"/>
</dbReference>
<evidence type="ECO:0000313" key="5">
    <source>
        <dbReference type="Proteomes" id="UP001199919"/>
    </source>
</evidence>
<organism evidence="4 5">
    <name type="scientific">Mucilaginibacter roseus</name>
    <dbReference type="NCBI Taxonomy" id="1528868"/>
    <lineage>
        <taxon>Bacteria</taxon>
        <taxon>Pseudomonadati</taxon>
        <taxon>Bacteroidota</taxon>
        <taxon>Sphingobacteriia</taxon>
        <taxon>Sphingobacteriales</taxon>
        <taxon>Sphingobacteriaceae</taxon>
        <taxon>Mucilaginibacter</taxon>
    </lineage>
</organism>
<dbReference type="InterPro" id="IPR010099">
    <property type="entry name" value="SDR39U1"/>
</dbReference>
<dbReference type="EMBL" id="JAJPWV010000006">
    <property type="protein sequence ID" value="MCD8742408.1"/>
    <property type="molecule type" value="Genomic_DNA"/>
</dbReference>
<dbReference type="RefSeq" id="WP_232178963.1">
    <property type="nucleotide sequence ID" value="NZ_JAJPWV010000006.1"/>
</dbReference>
<evidence type="ECO:0000259" key="2">
    <source>
        <dbReference type="Pfam" id="PF01370"/>
    </source>
</evidence>
<evidence type="ECO:0000313" key="4">
    <source>
        <dbReference type="EMBL" id="MCD8742408.1"/>
    </source>
</evidence>
<evidence type="ECO:0000256" key="1">
    <source>
        <dbReference type="ARBA" id="ARBA00009353"/>
    </source>
</evidence>
<dbReference type="InterPro" id="IPR013549">
    <property type="entry name" value="DUF1731"/>
</dbReference>
<proteinExistence type="inferred from homology"/>
<dbReference type="NCBIfam" id="TIGR01777">
    <property type="entry name" value="yfcH"/>
    <property type="match status" value="1"/>
</dbReference>
<comment type="similarity">
    <text evidence="1">Belongs to the NAD(P)-dependent epimerase/dehydratase family. SDR39U1 subfamily.</text>
</comment>
<evidence type="ECO:0000259" key="3">
    <source>
        <dbReference type="Pfam" id="PF08338"/>
    </source>
</evidence>
<dbReference type="Pfam" id="PF01370">
    <property type="entry name" value="Epimerase"/>
    <property type="match status" value="1"/>
</dbReference>
<feature type="domain" description="DUF1731" evidence="3">
    <location>
        <begin position="253"/>
        <end position="299"/>
    </location>
</feature>
<dbReference type="InterPro" id="IPR001509">
    <property type="entry name" value="Epimerase_deHydtase"/>
</dbReference>
<name>A0ABS8U5L5_9SPHI</name>
<dbReference type="SUPFAM" id="SSF51735">
    <property type="entry name" value="NAD(P)-binding Rossmann-fold domains"/>
    <property type="match status" value="1"/>
</dbReference>
<dbReference type="Gene3D" id="3.40.50.720">
    <property type="entry name" value="NAD(P)-binding Rossmann-like Domain"/>
    <property type="match status" value="1"/>
</dbReference>